<evidence type="ECO:0000313" key="1">
    <source>
        <dbReference type="EMBL" id="CAE0407391.1"/>
    </source>
</evidence>
<organism evidence="1">
    <name type="scientific">Amphora coffeiformis</name>
    <dbReference type="NCBI Taxonomy" id="265554"/>
    <lineage>
        <taxon>Eukaryota</taxon>
        <taxon>Sar</taxon>
        <taxon>Stramenopiles</taxon>
        <taxon>Ochrophyta</taxon>
        <taxon>Bacillariophyta</taxon>
        <taxon>Bacillariophyceae</taxon>
        <taxon>Bacillariophycidae</taxon>
        <taxon>Thalassiophysales</taxon>
        <taxon>Catenulaceae</taxon>
        <taxon>Amphora</taxon>
    </lineage>
</organism>
<reference evidence="1" key="1">
    <citation type="submission" date="2021-01" db="EMBL/GenBank/DDBJ databases">
        <authorList>
            <person name="Corre E."/>
            <person name="Pelletier E."/>
            <person name="Niang G."/>
            <person name="Scheremetjew M."/>
            <person name="Finn R."/>
            <person name="Kale V."/>
            <person name="Holt S."/>
            <person name="Cochrane G."/>
            <person name="Meng A."/>
            <person name="Brown T."/>
            <person name="Cohen L."/>
        </authorList>
    </citation>
    <scope>NUCLEOTIDE SEQUENCE</scope>
    <source>
        <strain evidence="1">CCMP127</strain>
    </source>
</reference>
<dbReference type="AlphaFoldDB" id="A0A7S3P2A2"/>
<proteinExistence type="predicted"/>
<dbReference type="EMBL" id="HBIM01006127">
    <property type="protein sequence ID" value="CAE0407391.1"/>
    <property type="molecule type" value="Transcribed_RNA"/>
</dbReference>
<protein>
    <submittedName>
        <fullName evidence="1">Uncharacterized protein</fullName>
    </submittedName>
</protein>
<sequence>MRSTIMARLRSVSADALGIGSTCECEENSVDALVPEFMPLEKDLDKPPSSYSPTNRSIPLTPGAKFANKSNYDAISMKIGAFDKKISLWYKKQRSPAPALPPTVRRDCPCHEGSFARGPRMFELCVKKHFYMPTMCHACTMDANYVV</sequence>
<name>A0A7S3P2A2_9STRA</name>
<accession>A0A7S3P2A2</accession>
<gene>
    <name evidence="1" type="ORF">ACOF00016_LOCUS5217</name>
</gene>